<evidence type="ECO:0000313" key="2">
    <source>
        <dbReference type="Proteomes" id="UP001159363"/>
    </source>
</evidence>
<proteinExistence type="predicted"/>
<dbReference type="Proteomes" id="UP001159363">
    <property type="component" value="Chromosome X"/>
</dbReference>
<reference evidence="1 2" key="1">
    <citation type="submission" date="2023-02" db="EMBL/GenBank/DDBJ databases">
        <title>LHISI_Scaffold_Assembly.</title>
        <authorList>
            <person name="Stuart O.P."/>
            <person name="Cleave R."/>
            <person name="Magrath M.J.L."/>
            <person name="Mikheyev A.S."/>
        </authorList>
    </citation>
    <scope>NUCLEOTIDE SEQUENCE [LARGE SCALE GENOMIC DNA]</scope>
    <source>
        <strain evidence="1">Daus_M_001</strain>
        <tissue evidence="1">Leg muscle</tissue>
    </source>
</reference>
<sequence>MEFSGKFLVQLKWQMSGEKLRNLYQLPEIVAVIKGQRLIWHGHIMRRDGDLVKYVVERSFEEKRSCGRPILRWLDAIKEYIRKVDIPEEEWRDKALWRRLVGEAMDRQN</sequence>
<feature type="non-terminal residue" evidence="1">
    <location>
        <position position="109"/>
    </location>
</feature>
<dbReference type="EMBL" id="JARBHB010000004">
    <property type="protein sequence ID" value="KAJ8885075.1"/>
    <property type="molecule type" value="Genomic_DNA"/>
</dbReference>
<gene>
    <name evidence="1" type="ORF">PR048_011271</name>
</gene>
<protein>
    <submittedName>
        <fullName evidence="1">Uncharacterized protein</fullName>
    </submittedName>
</protein>
<organism evidence="1 2">
    <name type="scientific">Dryococelus australis</name>
    <dbReference type="NCBI Taxonomy" id="614101"/>
    <lineage>
        <taxon>Eukaryota</taxon>
        <taxon>Metazoa</taxon>
        <taxon>Ecdysozoa</taxon>
        <taxon>Arthropoda</taxon>
        <taxon>Hexapoda</taxon>
        <taxon>Insecta</taxon>
        <taxon>Pterygota</taxon>
        <taxon>Neoptera</taxon>
        <taxon>Polyneoptera</taxon>
        <taxon>Phasmatodea</taxon>
        <taxon>Verophasmatodea</taxon>
        <taxon>Anareolatae</taxon>
        <taxon>Phasmatidae</taxon>
        <taxon>Eurycanthinae</taxon>
        <taxon>Dryococelus</taxon>
    </lineage>
</organism>
<evidence type="ECO:0000313" key="1">
    <source>
        <dbReference type="EMBL" id="KAJ8885075.1"/>
    </source>
</evidence>
<keyword evidence="2" id="KW-1185">Reference proteome</keyword>
<accession>A0ABQ9HL33</accession>
<name>A0ABQ9HL33_9NEOP</name>
<comment type="caution">
    <text evidence="1">The sequence shown here is derived from an EMBL/GenBank/DDBJ whole genome shotgun (WGS) entry which is preliminary data.</text>
</comment>